<keyword evidence="7" id="KW-0547">Nucleotide-binding</keyword>
<evidence type="ECO:0000256" key="2">
    <source>
        <dbReference type="ARBA" id="ARBA00004651"/>
    </source>
</evidence>
<evidence type="ECO:0000256" key="13">
    <source>
        <dbReference type="SAM" id="MobiDB-lite"/>
    </source>
</evidence>
<evidence type="ECO:0000256" key="10">
    <source>
        <dbReference type="ARBA" id="ARBA00023012"/>
    </source>
</evidence>
<dbReference type="InterPro" id="IPR003661">
    <property type="entry name" value="HisK_dim/P_dom"/>
</dbReference>
<evidence type="ECO:0000256" key="9">
    <source>
        <dbReference type="ARBA" id="ARBA00022840"/>
    </source>
</evidence>
<evidence type="ECO:0000313" key="17">
    <source>
        <dbReference type="EMBL" id="QXE90283.1"/>
    </source>
</evidence>
<sequence>MKLNTKLVMIMLTMLVVATLILFILNQFSQNDLVQEIQESSTVVSKAIQLSVEDLTSEEESTRLSEYLSQAKNKGVNEINIINNEGEIINSSDPAQVGKKREIKKLEKGLKRRGGGGGSSLKPYDLVVPVIVGDEQLGYVQINLLLDNIRDIQHANFVRRLSATVLVFMGGMILIIFLARRYTNPIHRLAAGVTNVSAGDLSVTFEAESGDEIGELAENLNEMVKKLKEKEQLEKRLYEAEHLSKVGQLAAGIAHEIRNPLNYISLAIDHLKSELLPSCPEKGGELEAIADNIKEEVRKANYMVLNFMNYGRPLKLKRQQVSYPDLVDKAIHLMQDRLTERNMQVVREIPADLPAMLIDPELMRNCLCNFISNSMQAMSDGGTITLGAAVEPESGECRLSFSDCGVGIEEQDIEKVFQPYFTTREAGIGLGLAITERIVKEHGGRICVASRKGEGTTFTVILPAGALVAPAPSGKGDGREAALVPAGPNEAAGN</sequence>
<keyword evidence="5" id="KW-0597">Phosphoprotein</keyword>
<keyword evidence="14" id="KW-0812">Transmembrane</keyword>
<keyword evidence="9" id="KW-0067">ATP-binding</keyword>
<dbReference type="RefSeq" id="WP_217286928.1">
    <property type="nucleotide sequence ID" value="NZ_CP077683.1"/>
</dbReference>
<dbReference type="PROSITE" id="PS50885">
    <property type="entry name" value="HAMP"/>
    <property type="match status" value="1"/>
</dbReference>
<evidence type="ECO:0000256" key="6">
    <source>
        <dbReference type="ARBA" id="ARBA00022679"/>
    </source>
</evidence>
<dbReference type="SMART" id="SM00387">
    <property type="entry name" value="HATPase_c"/>
    <property type="match status" value="1"/>
</dbReference>
<dbReference type="Pfam" id="PF00672">
    <property type="entry name" value="HAMP"/>
    <property type="match status" value="1"/>
</dbReference>
<protein>
    <recommendedName>
        <fullName evidence="3">histidine kinase</fullName>
        <ecNumber evidence="3">2.7.13.3</ecNumber>
    </recommendedName>
</protein>
<reference evidence="17 18" key="1">
    <citation type="submission" date="2021-06" db="EMBL/GenBank/DDBJ databases">
        <title>Gemonas diversity in paddy soil.</title>
        <authorList>
            <person name="Liu G."/>
        </authorList>
    </citation>
    <scope>NUCLEOTIDE SEQUENCE [LARGE SCALE GENOMIC DNA]</scope>
    <source>
        <strain evidence="17 18">RG2</strain>
    </source>
</reference>
<feature type="coiled-coil region" evidence="12">
    <location>
        <begin position="210"/>
        <end position="243"/>
    </location>
</feature>
<name>A0ABX8LEZ3_9BACT</name>
<dbReference type="Proteomes" id="UP000683559">
    <property type="component" value="Chromosome"/>
</dbReference>
<dbReference type="PANTHER" id="PTHR45528:SF1">
    <property type="entry name" value="SENSOR HISTIDINE KINASE CPXA"/>
    <property type="match status" value="1"/>
</dbReference>
<evidence type="ECO:0000256" key="8">
    <source>
        <dbReference type="ARBA" id="ARBA00022777"/>
    </source>
</evidence>
<dbReference type="SMART" id="SM00304">
    <property type="entry name" value="HAMP"/>
    <property type="match status" value="1"/>
</dbReference>
<feature type="domain" description="Histidine kinase" evidence="15">
    <location>
        <begin position="252"/>
        <end position="466"/>
    </location>
</feature>
<evidence type="ECO:0000256" key="5">
    <source>
        <dbReference type="ARBA" id="ARBA00022553"/>
    </source>
</evidence>
<keyword evidence="12" id="KW-0175">Coiled coil</keyword>
<evidence type="ECO:0000259" key="15">
    <source>
        <dbReference type="PROSITE" id="PS50109"/>
    </source>
</evidence>
<dbReference type="CDD" id="cd06225">
    <property type="entry name" value="HAMP"/>
    <property type="match status" value="1"/>
</dbReference>
<dbReference type="Pfam" id="PF00512">
    <property type="entry name" value="HisKA"/>
    <property type="match status" value="1"/>
</dbReference>
<dbReference type="PROSITE" id="PS50109">
    <property type="entry name" value="HIS_KIN"/>
    <property type="match status" value="1"/>
</dbReference>
<comment type="subcellular location">
    <subcellularLocation>
        <location evidence="2">Cell membrane</location>
        <topology evidence="2">Multi-pass membrane protein</topology>
    </subcellularLocation>
</comment>
<evidence type="ECO:0000256" key="14">
    <source>
        <dbReference type="SAM" id="Phobius"/>
    </source>
</evidence>
<comment type="catalytic activity">
    <reaction evidence="1">
        <text>ATP + protein L-histidine = ADP + protein N-phospho-L-histidine.</text>
        <dbReference type="EC" id="2.7.13.3"/>
    </reaction>
</comment>
<dbReference type="SMART" id="SM00388">
    <property type="entry name" value="HisKA"/>
    <property type="match status" value="1"/>
</dbReference>
<dbReference type="InterPro" id="IPR050398">
    <property type="entry name" value="HssS/ArlS-like"/>
</dbReference>
<accession>A0ABX8LEZ3</accession>
<feature type="domain" description="HAMP" evidence="16">
    <location>
        <begin position="180"/>
        <end position="232"/>
    </location>
</feature>
<evidence type="ECO:0000256" key="4">
    <source>
        <dbReference type="ARBA" id="ARBA00022475"/>
    </source>
</evidence>
<evidence type="ECO:0000256" key="11">
    <source>
        <dbReference type="ARBA" id="ARBA00023136"/>
    </source>
</evidence>
<organism evidence="17 18">
    <name type="scientific">Geomonas subterranea</name>
    <dbReference type="NCBI Taxonomy" id="2847989"/>
    <lineage>
        <taxon>Bacteria</taxon>
        <taxon>Pseudomonadati</taxon>
        <taxon>Thermodesulfobacteriota</taxon>
        <taxon>Desulfuromonadia</taxon>
        <taxon>Geobacterales</taxon>
        <taxon>Geobacteraceae</taxon>
        <taxon>Geomonas</taxon>
    </lineage>
</organism>
<keyword evidence="14" id="KW-1133">Transmembrane helix</keyword>
<dbReference type="InterPro" id="IPR003660">
    <property type="entry name" value="HAMP_dom"/>
</dbReference>
<evidence type="ECO:0000256" key="1">
    <source>
        <dbReference type="ARBA" id="ARBA00000085"/>
    </source>
</evidence>
<dbReference type="EC" id="2.7.13.3" evidence="3"/>
<evidence type="ECO:0000313" key="18">
    <source>
        <dbReference type="Proteomes" id="UP000683559"/>
    </source>
</evidence>
<dbReference type="EMBL" id="CP077683">
    <property type="protein sequence ID" value="QXE90283.1"/>
    <property type="molecule type" value="Genomic_DNA"/>
</dbReference>
<evidence type="ECO:0000256" key="12">
    <source>
        <dbReference type="SAM" id="Coils"/>
    </source>
</evidence>
<keyword evidence="10" id="KW-0902">Two-component regulatory system</keyword>
<gene>
    <name evidence="17" type="ORF">KP001_17985</name>
</gene>
<evidence type="ECO:0000259" key="16">
    <source>
        <dbReference type="PROSITE" id="PS50885"/>
    </source>
</evidence>
<evidence type="ECO:0000256" key="3">
    <source>
        <dbReference type="ARBA" id="ARBA00012438"/>
    </source>
</evidence>
<feature type="transmembrane region" description="Helical" evidence="14">
    <location>
        <begin position="7"/>
        <end position="25"/>
    </location>
</feature>
<dbReference type="PANTHER" id="PTHR45528">
    <property type="entry name" value="SENSOR HISTIDINE KINASE CPXA"/>
    <property type="match status" value="1"/>
</dbReference>
<keyword evidence="6" id="KW-0808">Transferase</keyword>
<keyword evidence="18" id="KW-1185">Reference proteome</keyword>
<dbReference type="CDD" id="cd00082">
    <property type="entry name" value="HisKA"/>
    <property type="match status" value="1"/>
</dbReference>
<feature type="region of interest" description="Disordered" evidence="13">
    <location>
        <begin position="473"/>
        <end position="494"/>
    </location>
</feature>
<dbReference type="InterPro" id="IPR005467">
    <property type="entry name" value="His_kinase_dom"/>
</dbReference>
<dbReference type="InterPro" id="IPR003594">
    <property type="entry name" value="HATPase_dom"/>
</dbReference>
<keyword evidence="4" id="KW-1003">Cell membrane</keyword>
<evidence type="ECO:0000256" key="7">
    <source>
        <dbReference type="ARBA" id="ARBA00022741"/>
    </source>
</evidence>
<proteinExistence type="predicted"/>
<keyword evidence="11 14" id="KW-0472">Membrane</keyword>
<dbReference type="Pfam" id="PF02518">
    <property type="entry name" value="HATPase_c"/>
    <property type="match status" value="1"/>
</dbReference>
<keyword evidence="8" id="KW-0418">Kinase</keyword>
<feature type="transmembrane region" description="Helical" evidence="14">
    <location>
        <begin position="161"/>
        <end position="179"/>
    </location>
</feature>